<evidence type="ECO:0000313" key="3">
    <source>
        <dbReference type="EnsemblMetazoa" id="ASIC004093-PA"/>
    </source>
</evidence>
<evidence type="ECO:0000256" key="1">
    <source>
        <dbReference type="SAM" id="MobiDB-lite"/>
    </source>
</evidence>
<protein>
    <submittedName>
        <fullName evidence="2 3">Uncharacterized protein</fullName>
    </submittedName>
</protein>
<proteinExistence type="predicted"/>
<reference evidence="3" key="2">
    <citation type="submission" date="2020-05" db="UniProtKB">
        <authorList>
            <consortium name="EnsemblMetazoa"/>
        </authorList>
    </citation>
    <scope>IDENTIFICATION</scope>
</reference>
<evidence type="ECO:0000313" key="4">
    <source>
        <dbReference type="Proteomes" id="UP000030765"/>
    </source>
</evidence>
<evidence type="ECO:0000313" key="2">
    <source>
        <dbReference type="EMBL" id="KFB36922.1"/>
    </source>
</evidence>
<feature type="compositionally biased region" description="Basic and acidic residues" evidence="1">
    <location>
        <begin position="33"/>
        <end position="49"/>
    </location>
</feature>
<dbReference type="EnsemblMetazoa" id="ASIC004093-RA">
    <property type="protein sequence ID" value="ASIC004093-PA"/>
    <property type="gene ID" value="ASIC004093"/>
</dbReference>
<sequence>MNCRCARSRARWAEMSRILGEKCAEDSWEIRSNRSHERAGEDFRDDHRKPLTSGGR</sequence>
<gene>
    <name evidence="2" type="ORF">ZHAS_00004093</name>
</gene>
<dbReference type="VEuPathDB" id="VectorBase:ASIC004093"/>
<feature type="region of interest" description="Disordered" evidence="1">
    <location>
        <begin position="33"/>
        <end position="56"/>
    </location>
</feature>
<organism evidence="2">
    <name type="scientific">Anopheles sinensis</name>
    <name type="common">Mosquito</name>
    <dbReference type="NCBI Taxonomy" id="74873"/>
    <lineage>
        <taxon>Eukaryota</taxon>
        <taxon>Metazoa</taxon>
        <taxon>Ecdysozoa</taxon>
        <taxon>Arthropoda</taxon>
        <taxon>Hexapoda</taxon>
        <taxon>Insecta</taxon>
        <taxon>Pterygota</taxon>
        <taxon>Neoptera</taxon>
        <taxon>Endopterygota</taxon>
        <taxon>Diptera</taxon>
        <taxon>Nematocera</taxon>
        <taxon>Culicoidea</taxon>
        <taxon>Culicidae</taxon>
        <taxon>Anophelinae</taxon>
        <taxon>Anopheles</taxon>
    </lineage>
</organism>
<dbReference type="Proteomes" id="UP000030765">
    <property type="component" value="Unassembled WGS sequence"/>
</dbReference>
<dbReference type="AlphaFoldDB" id="A0A084VG28"/>
<reference evidence="2 4" key="1">
    <citation type="journal article" date="2014" name="BMC Genomics">
        <title>Genome sequence of Anopheles sinensis provides insight into genetics basis of mosquito competence for malaria parasites.</title>
        <authorList>
            <person name="Zhou D."/>
            <person name="Zhang D."/>
            <person name="Ding G."/>
            <person name="Shi L."/>
            <person name="Hou Q."/>
            <person name="Ye Y."/>
            <person name="Xu Y."/>
            <person name="Zhou H."/>
            <person name="Xiong C."/>
            <person name="Li S."/>
            <person name="Yu J."/>
            <person name="Hong S."/>
            <person name="Yu X."/>
            <person name="Zou P."/>
            <person name="Chen C."/>
            <person name="Chang X."/>
            <person name="Wang W."/>
            <person name="Lv Y."/>
            <person name="Sun Y."/>
            <person name="Ma L."/>
            <person name="Shen B."/>
            <person name="Zhu C."/>
        </authorList>
    </citation>
    <scope>NUCLEOTIDE SEQUENCE [LARGE SCALE GENOMIC DNA]</scope>
</reference>
<accession>A0A084VG28</accession>
<dbReference type="EMBL" id="ATLV01012615">
    <property type="status" value="NOT_ANNOTATED_CDS"/>
    <property type="molecule type" value="Genomic_DNA"/>
</dbReference>
<dbReference type="EMBL" id="KE524806">
    <property type="protein sequence ID" value="KFB36922.1"/>
    <property type="molecule type" value="Genomic_DNA"/>
</dbReference>
<keyword evidence="4" id="KW-1185">Reference proteome</keyword>
<name>A0A084VG28_ANOSI</name>